<dbReference type="Gene3D" id="3.10.105.10">
    <property type="entry name" value="Dipeptide-binding Protein, Domain 3"/>
    <property type="match status" value="1"/>
</dbReference>
<comment type="subcellular location">
    <subcellularLocation>
        <location evidence="1">Cell envelope</location>
    </subcellularLocation>
</comment>
<sequence length="537" mass="59445">MMILISVVFGAMAALMSGCASTAVGGQSIDKTLKITIPGEPATADPTKVIETNGGAVTTQTQEGIYRKNADNKIVAGTVEKIVKPTENGTKYTFTIRKSAKWQDGKAVTAADFVNAIQRQADPTTKSQSTESIQYLENFDAVNSGKMKRTKLGIHAINDRTFYVKLTRQVPYMNYEFMSFYPLETSVVNKYGDKYGTSATTMSANGPYVMKDWTGTNDKWTYVKNKNYWNAKNVKISNVKVTVVKEDSTAANMFNSGQVQLTSISGQYVKQNKGNKEMVVTKTARNNYLYFNNKRKVTSNENIRHAISLVINRKQLATNVLGDGSAVSDNIVPSGLATNPKTGEDFNTEMGNLAPTDIKKAMEYWEKAKKELGIKTATLDLLTDDVDNEKKLGQYVQGTVQKNLKGLKINVVSVPHATHVSRDFSASFDIATVGWGPDYNDADNFLAQMIESGSINFSKFKDDKYEAIMKKVEQTDKYTAEERYEFQKQADKRLMEIAAVAPTYQASQAHLISSKIGGLKYDAFSGSGSPLQYAYWK</sequence>
<reference evidence="7" key="1">
    <citation type="journal article" date="2014" name="Genome Announc.">
        <title>Draft Genome Sequence of Lactobacillus oryzae Strain SG293T.</title>
        <authorList>
            <person name="Tanizawa Y."/>
            <person name="Fujisawa T."/>
            <person name="Mochizuki T."/>
            <person name="Kaminuma E."/>
            <person name="Nakamura Y."/>
            <person name="Tohno M."/>
        </authorList>
    </citation>
    <scope>NUCLEOTIDE SEQUENCE [LARGE SCALE GENOMIC DNA]</scope>
    <source>
        <strain evidence="7">SG293</strain>
    </source>
</reference>
<dbReference type="EMBL" id="BBJM01000016">
    <property type="protein sequence ID" value="GAK47981.1"/>
    <property type="molecule type" value="Genomic_DNA"/>
</dbReference>
<evidence type="ECO:0000256" key="5">
    <source>
        <dbReference type="SAM" id="SignalP"/>
    </source>
</evidence>
<evidence type="ECO:0000256" key="1">
    <source>
        <dbReference type="ARBA" id="ARBA00004196"/>
    </source>
</evidence>
<evidence type="ECO:0000256" key="4">
    <source>
        <dbReference type="ARBA" id="ARBA00022729"/>
    </source>
</evidence>
<comment type="caution">
    <text evidence="7">The sequence shown here is derived from an EMBL/GenBank/DDBJ whole genome shotgun (WGS) entry which is preliminary data.</text>
</comment>
<evidence type="ECO:0000259" key="6">
    <source>
        <dbReference type="Pfam" id="PF00496"/>
    </source>
</evidence>
<dbReference type="Proteomes" id="UP000028700">
    <property type="component" value="Unassembled WGS sequence"/>
</dbReference>
<feature type="domain" description="Solute-binding protein family 5" evidence="6">
    <location>
        <begin position="74"/>
        <end position="453"/>
    </location>
</feature>
<dbReference type="SUPFAM" id="SSF53850">
    <property type="entry name" value="Periplasmic binding protein-like II"/>
    <property type="match status" value="1"/>
</dbReference>
<dbReference type="CDD" id="cd08504">
    <property type="entry name" value="PBP2_OppA"/>
    <property type="match status" value="1"/>
</dbReference>
<evidence type="ECO:0000256" key="3">
    <source>
        <dbReference type="ARBA" id="ARBA00022448"/>
    </source>
</evidence>
<dbReference type="eggNOG" id="COG4166">
    <property type="taxonomic scope" value="Bacteria"/>
</dbReference>
<dbReference type="Gene3D" id="3.40.190.10">
    <property type="entry name" value="Periplasmic binding protein-like II"/>
    <property type="match status" value="1"/>
</dbReference>
<feature type="chain" id="PRO_5001755086" evidence="5">
    <location>
        <begin position="23"/>
        <end position="537"/>
    </location>
</feature>
<protein>
    <submittedName>
        <fullName evidence="7">ABC transporter substrate-binding protein</fullName>
    </submittedName>
</protein>
<dbReference type="PANTHER" id="PTHR30290:SF10">
    <property type="entry name" value="PERIPLASMIC OLIGOPEPTIDE-BINDING PROTEIN-RELATED"/>
    <property type="match status" value="1"/>
</dbReference>
<dbReference type="GO" id="GO:1904680">
    <property type="term" value="F:peptide transmembrane transporter activity"/>
    <property type="evidence" value="ECO:0007669"/>
    <property type="project" value="TreeGrafter"/>
</dbReference>
<dbReference type="Pfam" id="PF00496">
    <property type="entry name" value="SBP_bac_5"/>
    <property type="match status" value="1"/>
</dbReference>
<dbReference type="GO" id="GO:0015833">
    <property type="term" value="P:peptide transport"/>
    <property type="evidence" value="ECO:0007669"/>
    <property type="project" value="TreeGrafter"/>
</dbReference>
<dbReference type="FunFam" id="3.10.105.10:FF:000001">
    <property type="entry name" value="Oligopeptide ABC transporter, oligopeptide-binding protein"/>
    <property type="match status" value="1"/>
</dbReference>
<gene>
    <name evidence="7" type="ORF">LOSG293_160240</name>
</gene>
<evidence type="ECO:0000313" key="8">
    <source>
        <dbReference type="Proteomes" id="UP000028700"/>
    </source>
</evidence>
<dbReference type="GO" id="GO:0043190">
    <property type="term" value="C:ATP-binding cassette (ABC) transporter complex"/>
    <property type="evidence" value="ECO:0007669"/>
    <property type="project" value="InterPro"/>
</dbReference>
<dbReference type="InterPro" id="IPR000914">
    <property type="entry name" value="SBP_5_dom"/>
</dbReference>
<dbReference type="PANTHER" id="PTHR30290">
    <property type="entry name" value="PERIPLASMIC BINDING COMPONENT OF ABC TRANSPORTER"/>
    <property type="match status" value="1"/>
</dbReference>
<dbReference type="Gene3D" id="3.90.76.10">
    <property type="entry name" value="Dipeptide-binding Protein, Domain 1"/>
    <property type="match status" value="1"/>
</dbReference>
<dbReference type="GO" id="GO:0042597">
    <property type="term" value="C:periplasmic space"/>
    <property type="evidence" value="ECO:0007669"/>
    <property type="project" value="UniProtKB-ARBA"/>
</dbReference>
<dbReference type="GO" id="GO:0030313">
    <property type="term" value="C:cell envelope"/>
    <property type="evidence" value="ECO:0007669"/>
    <property type="project" value="UniProtKB-SubCell"/>
</dbReference>
<dbReference type="STRING" id="1291743.LOSG293_160240"/>
<name>A0A081BIW3_9LACO</name>
<keyword evidence="8" id="KW-1185">Reference proteome</keyword>
<dbReference type="PIRSF" id="PIRSF002741">
    <property type="entry name" value="MppA"/>
    <property type="match status" value="1"/>
</dbReference>
<dbReference type="InterPro" id="IPR039424">
    <property type="entry name" value="SBP_5"/>
</dbReference>
<dbReference type="InterPro" id="IPR030678">
    <property type="entry name" value="Peptide/Ni-bd"/>
</dbReference>
<keyword evidence="3" id="KW-0813">Transport</keyword>
<comment type="similarity">
    <text evidence="2">Belongs to the bacterial solute-binding protein 5 family.</text>
</comment>
<dbReference type="AlphaFoldDB" id="A0A081BIW3"/>
<keyword evidence="4 5" id="KW-0732">Signal</keyword>
<evidence type="ECO:0000256" key="2">
    <source>
        <dbReference type="ARBA" id="ARBA00005695"/>
    </source>
</evidence>
<accession>A0A081BIW3</accession>
<evidence type="ECO:0000313" key="7">
    <source>
        <dbReference type="EMBL" id="GAK47981.1"/>
    </source>
</evidence>
<feature type="signal peptide" evidence="5">
    <location>
        <begin position="1"/>
        <end position="22"/>
    </location>
</feature>
<organism evidence="7 8">
    <name type="scientific">Secundilactobacillus oryzae JCM 18671</name>
    <dbReference type="NCBI Taxonomy" id="1291743"/>
    <lineage>
        <taxon>Bacteria</taxon>
        <taxon>Bacillati</taxon>
        <taxon>Bacillota</taxon>
        <taxon>Bacilli</taxon>
        <taxon>Lactobacillales</taxon>
        <taxon>Lactobacillaceae</taxon>
        <taxon>Secundilactobacillus</taxon>
    </lineage>
</organism>
<proteinExistence type="inferred from homology"/>